<protein>
    <recommendedName>
        <fullName evidence="4">Thiolase N-terminal domain-containing protein</fullName>
    </recommendedName>
</protein>
<organism evidence="5">
    <name type="scientific">marine sediment metagenome</name>
    <dbReference type="NCBI Taxonomy" id="412755"/>
    <lineage>
        <taxon>unclassified sequences</taxon>
        <taxon>metagenomes</taxon>
        <taxon>ecological metagenomes</taxon>
    </lineage>
</organism>
<evidence type="ECO:0000313" key="5">
    <source>
        <dbReference type="EMBL" id="GAJ15485.1"/>
    </source>
</evidence>
<dbReference type="Pfam" id="PF00108">
    <property type="entry name" value="Thiolase_N"/>
    <property type="match status" value="1"/>
</dbReference>
<name>X1VWH7_9ZZZZ</name>
<dbReference type="GO" id="GO:0016747">
    <property type="term" value="F:acyltransferase activity, transferring groups other than amino-acyl groups"/>
    <property type="evidence" value="ECO:0007669"/>
    <property type="project" value="InterPro"/>
</dbReference>
<comment type="caution">
    <text evidence="5">The sequence shown here is derived from an EMBL/GenBank/DDBJ whole genome shotgun (WGS) entry which is preliminary data.</text>
</comment>
<proteinExistence type="inferred from homology"/>
<dbReference type="InterPro" id="IPR016039">
    <property type="entry name" value="Thiolase-like"/>
</dbReference>
<dbReference type="PANTHER" id="PTHR18919">
    <property type="entry name" value="ACETYL-COA C-ACYLTRANSFERASE"/>
    <property type="match status" value="1"/>
</dbReference>
<feature type="non-terminal residue" evidence="5">
    <location>
        <position position="259"/>
    </location>
</feature>
<keyword evidence="2" id="KW-0808">Transferase</keyword>
<dbReference type="AlphaFoldDB" id="X1VWH7"/>
<dbReference type="Gene3D" id="3.40.47.10">
    <property type="match status" value="1"/>
</dbReference>
<dbReference type="SUPFAM" id="SSF53901">
    <property type="entry name" value="Thiolase-like"/>
    <property type="match status" value="1"/>
</dbReference>
<gene>
    <name evidence="5" type="ORF">S12H4_42675</name>
</gene>
<feature type="domain" description="Thiolase N-terminal" evidence="4">
    <location>
        <begin position="3"/>
        <end position="165"/>
    </location>
</feature>
<sequence>FLAKFPAKISSVALDRQCGSGMTCASIGYNNIALGYSDVVIATGKNNATMSRSKRPTVRETPPAMRVGHELFVDDVVDFRCSYSMLQTAQKLSEMNAGIFTKEDYDKFSVRSHQLSAKAQDEGFFKDEIVPVMAHAEGDEDTPMLIEHDLSVRKNATYEGTKDLRALSKPGWDGGYYRPLLTKEEYVKEFGTEQGLVTAGNSCPTNAGAATLLLMSEEAMKKYDLDPLVRIVSIGYGAVDPTVMGRGPVPASWMALKHA</sequence>
<evidence type="ECO:0000256" key="2">
    <source>
        <dbReference type="ARBA" id="ARBA00022679"/>
    </source>
</evidence>
<dbReference type="PANTHER" id="PTHR18919:SF140">
    <property type="entry name" value="ACETYL-COA C-ACETYLTRANSFERASE (ACETOACETYL-COA THIOLASE) (ACAB-5)"/>
    <property type="match status" value="1"/>
</dbReference>
<keyword evidence="3" id="KW-0012">Acyltransferase</keyword>
<comment type="similarity">
    <text evidence="1">Belongs to the thiolase-like superfamily. Thiolase family.</text>
</comment>
<dbReference type="EMBL" id="BARW01026135">
    <property type="protein sequence ID" value="GAJ15485.1"/>
    <property type="molecule type" value="Genomic_DNA"/>
</dbReference>
<evidence type="ECO:0000256" key="1">
    <source>
        <dbReference type="ARBA" id="ARBA00010982"/>
    </source>
</evidence>
<evidence type="ECO:0000259" key="4">
    <source>
        <dbReference type="Pfam" id="PF00108"/>
    </source>
</evidence>
<dbReference type="InterPro" id="IPR020616">
    <property type="entry name" value="Thiolase_N"/>
</dbReference>
<accession>X1VWH7</accession>
<feature type="non-terminal residue" evidence="5">
    <location>
        <position position="1"/>
    </location>
</feature>
<reference evidence="5" key="1">
    <citation type="journal article" date="2014" name="Front. Microbiol.">
        <title>High frequency of phylogenetically diverse reductive dehalogenase-homologous genes in deep subseafloor sedimentary metagenomes.</title>
        <authorList>
            <person name="Kawai M."/>
            <person name="Futagami T."/>
            <person name="Toyoda A."/>
            <person name="Takaki Y."/>
            <person name="Nishi S."/>
            <person name="Hori S."/>
            <person name="Arai W."/>
            <person name="Tsubouchi T."/>
            <person name="Morono Y."/>
            <person name="Uchiyama I."/>
            <person name="Ito T."/>
            <person name="Fujiyama A."/>
            <person name="Inagaki F."/>
            <person name="Takami H."/>
        </authorList>
    </citation>
    <scope>NUCLEOTIDE SEQUENCE</scope>
    <source>
        <strain evidence="5">Expedition CK06-06</strain>
    </source>
</reference>
<evidence type="ECO:0000256" key="3">
    <source>
        <dbReference type="ARBA" id="ARBA00023315"/>
    </source>
</evidence>